<keyword evidence="1" id="KW-0472">Membrane</keyword>
<evidence type="ECO:0000313" key="5">
    <source>
        <dbReference type="Proteomes" id="UP001153620"/>
    </source>
</evidence>
<sequence>MKLTLIGICFILIFRLCESLDCTNRDSKEVHLKLKKKMICDYDKFVSPNQDGPINVVFNAILKSFHFSDDTRTMTIQTWLFIYWSDNRFAWDIKDYEGYEQTFVPFDLLWVPDIALFESDVKEDLNSCTVTDCNISFNGTVECIMPCEFSIYCSDAEYSNWPFDYTSCKYLYMSRTKSVKKLNFIGNKLQVDSDGSYQNEAWQLNSLSGMVFNQTNALANTNEPYSCVMLTFIIKRDSKEFVYQVIIPAVLMILMNIFTLILDADMNERWVLYAIYLFSHEIYNVQLQWMLPSNSDSIPNVFKYNCDSCYITVALMLTSLFMKFFSESEENSELILTVIDKTIKSYPGQFIMRKDIQVSENPEINQTLMKKNFNTLIDRVLMVLLIIIYGFMFSTLMPNSGANLDKPFGIDFESIY</sequence>
<dbReference type="InterPro" id="IPR036734">
    <property type="entry name" value="Neur_chan_lig-bd_sf"/>
</dbReference>
<dbReference type="PANTHER" id="PTHR18945">
    <property type="entry name" value="NEUROTRANSMITTER GATED ION CHANNEL"/>
    <property type="match status" value="1"/>
</dbReference>
<keyword evidence="2" id="KW-0732">Signal</keyword>
<organism evidence="4 5">
    <name type="scientific">Chironomus riparius</name>
    <dbReference type="NCBI Taxonomy" id="315576"/>
    <lineage>
        <taxon>Eukaryota</taxon>
        <taxon>Metazoa</taxon>
        <taxon>Ecdysozoa</taxon>
        <taxon>Arthropoda</taxon>
        <taxon>Hexapoda</taxon>
        <taxon>Insecta</taxon>
        <taxon>Pterygota</taxon>
        <taxon>Neoptera</taxon>
        <taxon>Endopterygota</taxon>
        <taxon>Diptera</taxon>
        <taxon>Nematocera</taxon>
        <taxon>Chironomoidea</taxon>
        <taxon>Chironomidae</taxon>
        <taxon>Chironominae</taxon>
        <taxon>Chironomus</taxon>
    </lineage>
</organism>
<feature type="chain" id="PRO_5040511414" description="Neurotransmitter-gated ion-channel ligand-binding domain-containing protein" evidence="2">
    <location>
        <begin position="20"/>
        <end position="416"/>
    </location>
</feature>
<dbReference type="GO" id="GO:0004888">
    <property type="term" value="F:transmembrane signaling receptor activity"/>
    <property type="evidence" value="ECO:0007669"/>
    <property type="project" value="InterPro"/>
</dbReference>
<gene>
    <name evidence="4" type="ORF">CHIRRI_LOCUS1676</name>
</gene>
<evidence type="ECO:0000256" key="2">
    <source>
        <dbReference type="SAM" id="SignalP"/>
    </source>
</evidence>
<proteinExistence type="predicted"/>
<evidence type="ECO:0000259" key="3">
    <source>
        <dbReference type="Pfam" id="PF02931"/>
    </source>
</evidence>
<dbReference type="EMBL" id="OU895877">
    <property type="protein sequence ID" value="CAG9798694.1"/>
    <property type="molecule type" value="Genomic_DNA"/>
</dbReference>
<dbReference type="Gene3D" id="2.70.170.10">
    <property type="entry name" value="Neurotransmitter-gated ion-channel ligand-binding domain"/>
    <property type="match status" value="1"/>
</dbReference>
<dbReference type="Pfam" id="PF02931">
    <property type="entry name" value="Neur_chan_LBD"/>
    <property type="match status" value="1"/>
</dbReference>
<feature type="signal peptide" evidence="2">
    <location>
        <begin position="1"/>
        <end position="19"/>
    </location>
</feature>
<feature type="domain" description="Neurotransmitter-gated ion-channel ligand-binding" evidence="3">
    <location>
        <begin position="34"/>
        <end position="237"/>
    </location>
</feature>
<dbReference type="SUPFAM" id="SSF63712">
    <property type="entry name" value="Nicotinic receptor ligand binding domain-like"/>
    <property type="match status" value="1"/>
</dbReference>
<keyword evidence="1" id="KW-0812">Transmembrane</keyword>
<dbReference type="InterPro" id="IPR038050">
    <property type="entry name" value="Neuro_actylchol_rec"/>
</dbReference>
<reference evidence="4" key="2">
    <citation type="submission" date="2022-10" db="EMBL/GenBank/DDBJ databases">
        <authorList>
            <consortium name="ENA_rothamsted_submissions"/>
            <consortium name="culmorum"/>
            <person name="King R."/>
        </authorList>
    </citation>
    <scope>NUCLEOTIDE SEQUENCE</scope>
</reference>
<dbReference type="InterPro" id="IPR006201">
    <property type="entry name" value="Neur_channel"/>
</dbReference>
<dbReference type="Gene3D" id="1.20.58.390">
    <property type="entry name" value="Neurotransmitter-gated ion-channel transmembrane domain"/>
    <property type="match status" value="1"/>
</dbReference>
<dbReference type="GO" id="GO:0005230">
    <property type="term" value="F:extracellular ligand-gated monoatomic ion channel activity"/>
    <property type="evidence" value="ECO:0007669"/>
    <property type="project" value="InterPro"/>
</dbReference>
<evidence type="ECO:0000313" key="4">
    <source>
        <dbReference type="EMBL" id="CAG9798694.1"/>
    </source>
</evidence>
<feature type="transmembrane region" description="Helical" evidence="1">
    <location>
        <begin position="241"/>
        <end position="262"/>
    </location>
</feature>
<dbReference type="OrthoDB" id="8182187at2759"/>
<accession>A0A9N9RKQ2</accession>
<protein>
    <recommendedName>
        <fullName evidence="3">Neurotransmitter-gated ion-channel ligand-binding domain-containing protein</fullName>
    </recommendedName>
</protein>
<dbReference type="CDD" id="cd18989">
    <property type="entry name" value="LGIC_ECD_cation"/>
    <property type="match status" value="1"/>
</dbReference>
<keyword evidence="1" id="KW-1133">Transmembrane helix</keyword>
<evidence type="ECO:0000256" key="1">
    <source>
        <dbReference type="SAM" id="Phobius"/>
    </source>
</evidence>
<feature type="transmembrane region" description="Helical" evidence="1">
    <location>
        <begin position="376"/>
        <end position="397"/>
    </location>
</feature>
<dbReference type="InterPro" id="IPR006202">
    <property type="entry name" value="Neur_chan_lig-bd"/>
</dbReference>
<dbReference type="GO" id="GO:0016020">
    <property type="term" value="C:membrane"/>
    <property type="evidence" value="ECO:0007669"/>
    <property type="project" value="InterPro"/>
</dbReference>
<reference evidence="4" key="1">
    <citation type="submission" date="2022-01" db="EMBL/GenBank/DDBJ databases">
        <authorList>
            <person name="King R."/>
        </authorList>
    </citation>
    <scope>NUCLEOTIDE SEQUENCE</scope>
</reference>
<name>A0A9N9RKQ2_9DIPT</name>
<dbReference type="Proteomes" id="UP001153620">
    <property type="component" value="Chromosome 1"/>
</dbReference>
<dbReference type="AlphaFoldDB" id="A0A9N9RKQ2"/>
<keyword evidence="5" id="KW-1185">Reference proteome</keyword>